<dbReference type="PANTHER" id="PTHR18895">
    <property type="entry name" value="HEMK METHYLTRANSFERASE"/>
    <property type="match status" value="1"/>
</dbReference>
<reference evidence="1" key="1">
    <citation type="submission" date="2018-05" db="EMBL/GenBank/DDBJ databases">
        <authorList>
            <person name="Lanie J.A."/>
            <person name="Ng W.-L."/>
            <person name="Kazmierczak K.M."/>
            <person name="Andrzejewski T.M."/>
            <person name="Davidsen T.M."/>
            <person name="Wayne K.J."/>
            <person name="Tettelin H."/>
            <person name="Glass J.I."/>
            <person name="Rusch D."/>
            <person name="Podicherti R."/>
            <person name="Tsui H.-C.T."/>
            <person name="Winkler M.E."/>
        </authorList>
    </citation>
    <scope>NUCLEOTIDE SEQUENCE</scope>
</reference>
<dbReference type="SUPFAM" id="SSF53335">
    <property type="entry name" value="S-adenosyl-L-methionine-dependent methyltransferases"/>
    <property type="match status" value="1"/>
</dbReference>
<proteinExistence type="predicted"/>
<feature type="non-terminal residue" evidence="1">
    <location>
        <position position="156"/>
    </location>
</feature>
<dbReference type="EMBL" id="UINC01159802">
    <property type="protein sequence ID" value="SVD58093.1"/>
    <property type="molecule type" value="Genomic_DNA"/>
</dbReference>
<dbReference type="AlphaFoldDB" id="A0A382WH33"/>
<protein>
    <recommendedName>
        <fullName evidence="2">Methyltransferase small domain-containing protein</fullName>
    </recommendedName>
</protein>
<dbReference type="InterPro" id="IPR050320">
    <property type="entry name" value="N5-glutamine_MTase"/>
</dbReference>
<accession>A0A382WH33</accession>
<evidence type="ECO:0008006" key="2">
    <source>
        <dbReference type="Google" id="ProtNLM"/>
    </source>
</evidence>
<sequence>MSIEREIELSGQMGTIVKWQAFGLNEIELDIPPTVYPPREDTRLLDRTLAKLDSTKGNRLLEIGCGSGAVSIAAALRGWNVSACDVNPLAIAATRGNAAKNGIEWESEIREGGPGDIGNWEPQQGVDVIAWNLPYIEPDSGENLGPMEDSALIGKD</sequence>
<organism evidence="1">
    <name type="scientific">marine metagenome</name>
    <dbReference type="NCBI Taxonomy" id="408172"/>
    <lineage>
        <taxon>unclassified sequences</taxon>
        <taxon>metagenomes</taxon>
        <taxon>ecological metagenomes</taxon>
    </lineage>
</organism>
<dbReference type="Gene3D" id="3.40.50.150">
    <property type="entry name" value="Vaccinia Virus protein VP39"/>
    <property type="match status" value="1"/>
</dbReference>
<dbReference type="Pfam" id="PF06325">
    <property type="entry name" value="PrmA"/>
    <property type="match status" value="1"/>
</dbReference>
<gene>
    <name evidence="1" type="ORF">METZ01_LOCUS410947</name>
</gene>
<dbReference type="InterPro" id="IPR029063">
    <property type="entry name" value="SAM-dependent_MTases_sf"/>
</dbReference>
<name>A0A382WH33_9ZZZZ</name>
<dbReference type="PANTHER" id="PTHR18895:SF74">
    <property type="entry name" value="MTRF1L RELEASE FACTOR GLUTAMINE METHYLTRANSFERASE"/>
    <property type="match status" value="1"/>
</dbReference>
<evidence type="ECO:0000313" key="1">
    <source>
        <dbReference type="EMBL" id="SVD58093.1"/>
    </source>
</evidence>
<dbReference type="CDD" id="cd02440">
    <property type="entry name" value="AdoMet_MTases"/>
    <property type="match status" value="1"/>
</dbReference>